<organism evidence="1 2">
    <name type="scientific">Pichia membranifaciens</name>
    <dbReference type="NCBI Taxonomy" id="4926"/>
    <lineage>
        <taxon>Eukaryota</taxon>
        <taxon>Fungi</taxon>
        <taxon>Dikarya</taxon>
        <taxon>Ascomycota</taxon>
        <taxon>Saccharomycotina</taxon>
        <taxon>Pichiomycetes</taxon>
        <taxon>Pichiales</taxon>
        <taxon>Pichiaceae</taxon>
        <taxon>Pichia</taxon>
    </lineage>
</organism>
<dbReference type="EMBL" id="BDGI01000208">
    <property type="protein sequence ID" value="GAV30662.1"/>
    <property type="molecule type" value="Genomic_DNA"/>
</dbReference>
<dbReference type="OrthoDB" id="2785945at2759"/>
<name>A0A1Q2YM87_9ASCO</name>
<protein>
    <submittedName>
        <fullName evidence="1">Uncharacterized protein</fullName>
    </submittedName>
</protein>
<proteinExistence type="predicted"/>
<comment type="caution">
    <text evidence="1">The sequence shown here is derived from an EMBL/GenBank/DDBJ whole genome shotgun (WGS) entry which is preliminary data.</text>
</comment>
<sequence length="88" mass="9234">MALKRVTYTSPPWQKALAMQILVVVANIQMGTLKTEVGKGSASTAVGRGSVDPKRWGSSVSKAQFVAPPSKGNPVKIPELGCGFFTAT</sequence>
<evidence type="ECO:0000313" key="1">
    <source>
        <dbReference type="EMBL" id="GAV30662.1"/>
    </source>
</evidence>
<dbReference type="AlphaFoldDB" id="A0A1Q2YM87"/>
<evidence type="ECO:0000313" key="2">
    <source>
        <dbReference type="Proteomes" id="UP000186136"/>
    </source>
</evidence>
<accession>A0A1Q2YM87</accession>
<gene>
    <name evidence="1" type="ORF">PMKS-004179</name>
</gene>
<reference evidence="1 2" key="1">
    <citation type="submission" date="2016-08" db="EMBL/GenBank/DDBJ databases">
        <title>Whole genome shotgun sequence of Pichia membranifaciens KS47-1.</title>
        <authorList>
            <person name="Konishi M."/>
            <person name="Ishida M."/>
            <person name="Arakawa T."/>
            <person name="Kato Y."/>
            <person name="Horiuchi J."/>
        </authorList>
    </citation>
    <scope>NUCLEOTIDE SEQUENCE [LARGE SCALE GENOMIC DNA]</scope>
    <source>
        <strain evidence="1 2">KS47-1</strain>
    </source>
</reference>
<keyword evidence="2" id="KW-1185">Reference proteome</keyword>
<dbReference type="Proteomes" id="UP000186136">
    <property type="component" value="Unassembled WGS sequence"/>
</dbReference>